<keyword evidence="5" id="KW-1185">Reference proteome</keyword>
<feature type="region of interest" description="Disordered" evidence="3">
    <location>
        <begin position="441"/>
        <end position="599"/>
    </location>
</feature>
<dbReference type="GO" id="GO:0005516">
    <property type="term" value="F:calmodulin binding"/>
    <property type="evidence" value="ECO:0007669"/>
    <property type="project" value="UniProtKB-KW"/>
</dbReference>
<feature type="compositionally biased region" description="Basic and acidic residues" evidence="3">
    <location>
        <begin position="369"/>
        <end position="378"/>
    </location>
</feature>
<dbReference type="PANTHER" id="PTHR32295:SF123">
    <property type="entry name" value="PROTEIN IQ-DOMAIN 5"/>
    <property type="match status" value="1"/>
</dbReference>
<dbReference type="PANTHER" id="PTHR32295">
    <property type="entry name" value="IQ-DOMAIN 5-RELATED"/>
    <property type="match status" value="1"/>
</dbReference>
<feature type="compositionally biased region" description="Acidic residues" evidence="3">
    <location>
        <begin position="575"/>
        <end position="587"/>
    </location>
</feature>
<feature type="region of interest" description="Disordered" evidence="3">
    <location>
        <begin position="318"/>
        <end position="408"/>
    </location>
</feature>
<accession>A0A0E0GUM5</accession>
<evidence type="ECO:0008006" key="6">
    <source>
        <dbReference type="Google" id="ProtNLM"/>
    </source>
</evidence>
<dbReference type="Proteomes" id="UP000006591">
    <property type="component" value="Chromosome 3"/>
</dbReference>
<keyword evidence="1" id="KW-0112">Calmodulin-binding</keyword>
<reference evidence="4" key="2">
    <citation type="submission" date="2018-04" db="EMBL/GenBank/DDBJ databases">
        <title>OnivRS2 (Oryza nivara Reference Sequence Version 2).</title>
        <authorList>
            <person name="Zhang J."/>
            <person name="Kudrna D."/>
            <person name="Lee S."/>
            <person name="Talag J."/>
            <person name="Rajasekar S."/>
            <person name="Welchert J."/>
            <person name="Hsing Y.-I."/>
            <person name="Wing R.A."/>
        </authorList>
    </citation>
    <scope>NUCLEOTIDE SEQUENCE [LARGE SCALE GENOMIC DNA]</scope>
    <source>
        <strain evidence="4">SL10</strain>
    </source>
</reference>
<feature type="compositionally biased region" description="Low complexity" evidence="3">
    <location>
        <begin position="352"/>
        <end position="363"/>
    </location>
</feature>
<feature type="compositionally biased region" description="Polar residues" evidence="3">
    <location>
        <begin position="100"/>
        <end position="116"/>
    </location>
</feature>
<dbReference type="STRING" id="4536.A0A0E0GUM5"/>
<protein>
    <recommendedName>
        <fullName evidence="6">DUF4005 domain-containing protein</fullName>
    </recommendedName>
</protein>
<organism evidence="4">
    <name type="scientific">Oryza nivara</name>
    <name type="common">Indian wild rice</name>
    <name type="synonym">Oryza sativa f. spontanea</name>
    <dbReference type="NCBI Taxonomy" id="4536"/>
    <lineage>
        <taxon>Eukaryota</taxon>
        <taxon>Viridiplantae</taxon>
        <taxon>Streptophyta</taxon>
        <taxon>Embryophyta</taxon>
        <taxon>Tracheophyta</taxon>
        <taxon>Spermatophyta</taxon>
        <taxon>Magnoliopsida</taxon>
        <taxon>Liliopsida</taxon>
        <taxon>Poales</taxon>
        <taxon>Poaceae</taxon>
        <taxon>BOP clade</taxon>
        <taxon>Oryzoideae</taxon>
        <taxon>Oryzeae</taxon>
        <taxon>Oryzinae</taxon>
        <taxon>Oryza</taxon>
    </lineage>
</organism>
<dbReference type="InterPro" id="IPR000048">
    <property type="entry name" value="IQ_motif_EF-hand-BS"/>
</dbReference>
<dbReference type="Pfam" id="PF00612">
    <property type="entry name" value="IQ"/>
    <property type="match status" value="2"/>
</dbReference>
<evidence type="ECO:0000256" key="3">
    <source>
        <dbReference type="SAM" id="MobiDB-lite"/>
    </source>
</evidence>
<feature type="compositionally biased region" description="Polar residues" evidence="3">
    <location>
        <begin position="379"/>
        <end position="391"/>
    </location>
</feature>
<reference evidence="4" key="1">
    <citation type="submission" date="2015-04" db="UniProtKB">
        <authorList>
            <consortium name="EnsemblPlants"/>
        </authorList>
    </citation>
    <scope>IDENTIFICATION</scope>
    <source>
        <strain evidence="4">SL10</strain>
    </source>
</reference>
<name>A0A0E0GUM5_ORYNI</name>
<feature type="compositionally biased region" description="Basic and acidic residues" evidence="3">
    <location>
        <begin position="588"/>
        <end position="599"/>
    </location>
</feature>
<feature type="region of interest" description="Disordered" evidence="3">
    <location>
        <begin position="45"/>
        <end position="120"/>
    </location>
</feature>
<evidence type="ECO:0000313" key="5">
    <source>
        <dbReference type="Proteomes" id="UP000006591"/>
    </source>
</evidence>
<dbReference type="PROSITE" id="PS50096">
    <property type="entry name" value="IQ"/>
    <property type="match status" value="2"/>
</dbReference>
<proteinExistence type="inferred from homology"/>
<dbReference type="EnsemblPlants" id="ONIVA03G37910.1">
    <property type="protein sequence ID" value="ONIVA03G37910.1"/>
    <property type="gene ID" value="ONIVA03G37910"/>
</dbReference>
<feature type="compositionally biased region" description="Low complexity" evidence="3">
    <location>
        <begin position="474"/>
        <end position="483"/>
    </location>
</feature>
<sequence length="599" mass="66052">MAWLSRQRGARKVKRKKSAVFVSVEGRGAMGISARWLKSLVGMRKVEKQQQQSKEDGDGGRVAQKRDGANHFHCQNQHGQDHDNLGAPEEFPDENGPSEGDSNALSCSEPAFSSPNVPVPQTEEELKEIWAATVIQTVFRAFLARRARRALKGLVRLQALVRGHIVRKQAAITLRCMQALVRVQARVRARRVRIALESQTDQQAILQEKINETHVREIEDGWCDSIGSVEDIQAKLLKRQEAAAKRERAMAYALTHQWQARQHAAITAFQPDKNSWGWNWLERWMAVRPWESRFLGSYAADGIPVSSGAMQDEENAVYTPHKKHVRRQTSTLHSNILNQKTCLPNSEGGGSSSNRSGGSASAKSKLKLSSREGCDEISSRPSGLGTRSSSNPKERTGHLDPQGNKRFSLPASCVEAGKRMTNKSAVNRSLKSLCLAIRGPTTLPPTPISLSPSHPQEGSDGNRTTTTARRSEAPEPTAPAAAGRARRRRPRRLGTARRRRHGGARRRSQPRRPPPSPASSPAAPAAAVCAYRRAPALSPAAPAAAIPSRDCRRCPRRPPPLSPAVSGVCRGREREEEEEGEKDEEEWIEVHKAHEDYGA</sequence>
<evidence type="ECO:0000256" key="2">
    <source>
        <dbReference type="ARBA" id="ARBA00024341"/>
    </source>
</evidence>
<feature type="compositionally biased region" description="Low complexity" evidence="3">
    <location>
        <begin position="519"/>
        <end position="548"/>
    </location>
</feature>
<comment type="similarity">
    <text evidence="2">Belongs to the IQD family.</text>
</comment>
<dbReference type="OMA" id="EGWCYSI"/>
<feature type="compositionally biased region" description="Polar residues" evidence="3">
    <location>
        <begin position="328"/>
        <end position="344"/>
    </location>
</feature>
<feature type="compositionally biased region" description="Basic residues" evidence="3">
    <location>
        <begin position="484"/>
        <end position="510"/>
    </location>
</feature>
<dbReference type="eggNOG" id="ENOG502QT9B">
    <property type="taxonomic scope" value="Eukaryota"/>
</dbReference>
<evidence type="ECO:0000256" key="1">
    <source>
        <dbReference type="ARBA" id="ARBA00022860"/>
    </source>
</evidence>
<dbReference type="AlphaFoldDB" id="A0A0E0GUM5"/>
<dbReference type="Gramene" id="ONIVA03G37910.1">
    <property type="protein sequence ID" value="ONIVA03G37910.1"/>
    <property type="gene ID" value="ONIVA03G37910"/>
</dbReference>
<feature type="compositionally biased region" description="Basic and acidic residues" evidence="3">
    <location>
        <begin position="45"/>
        <end position="70"/>
    </location>
</feature>
<evidence type="ECO:0000313" key="4">
    <source>
        <dbReference type="EnsemblPlants" id="ONIVA03G37910.1"/>
    </source>
</evidence>